<gene>
    <name evidence="1" type="ORF">AVDCRST_MAG78-3547</name>
</gene>
<proteinExistence type="predicted"/>
<protein>
    <submittedName>
        <fullName evidence="1">Uncharacterized protein</fullName>
    </submittedName>
</protein>
<dbReference type="AlphaFoldDB" id="A0A6J4R0T6"/>
<organism evidence="1">
    <name type="scientific">uncultured Rubrobacteraceae bacterium</name>
    <dbReference type="NCBI Taxonomy" id="349277"/>
    <lineage>
        <taxon>Bacteria</taxon>
        <taxon>Bacillati</taxon>
        <taxon>Actinomycetota</taxon>
        <taxon>Rubrobacteria</taxon>
        <taxon>Rubrobacterales</taxon>
        <taxon>Rubrobacteraceae</taxon>
        <taxon>environmental samples</taxon>
    </lineage>
</organism>
<evidence type="ECO:0000313" key="1">
    <source>
        <dbReference type="EMBL" id="CAA9452261.1"/>
    </source>
</evidence>
<sequence length="43" mass="4883">MLWITRRNRLKNPIFMGQMVYCAIGQGNGARSVSFRNGLIVGR</sequence>
<accession>A0A6J4R0T6</accession>
<name>A0A6J4R0T6_9ACTN</name>
<reference evidence="1" key="1">
    <citation type="submission" date="2020-02" db="EMBL/GenBank/DDBJ databases">
        <authorList>
            <person name="Meier V. D."/>
        </authorList>
    </citation>
    <scope>NUCLEOTIDE SEQUENCE</scope>
    <source>
        <strain evidence="1">AVDCRST_MAG78</strain>
    </source>
</reference>
<dbReference type="EMBL" id="CADCVB010000233">
    <property type="protein sequence ID" value="CAA9452261.1"/>
    <property type="molecule type" value="Genomic_DNA"/>
</dbReference>